<evidence type="ECO:0000313" key="2">
    <source>
        <dbReference type="EMBL" id="JAH25476.1"/>
    </source>
</evidence>
<dbReference type="AlphaFoldDB" id="A0A0E9R8K1"/>
<protein>
    <recommendedName>
        <fullName evidence="3">Secreted protein</fullName>
    </recommendedName>
</protein>
<evidence type="ECO:0008006" key="3">
    <source>
        <dbReference type="Google" id="ProtNLM"/>
    </source>
</evidence>
<dbReference type="EMBL" id="GBXM01083101">
    <property type="protein sequence ID" value="JAH25476.1"/>
    <property type="molecule type" value="Transcribed_RNA"/>
</dbReference>
<reference evidence="2" key="1">
    <citation type="submission" date="2014-11" db="EMBL/GenBank/DDBJ databases">
        <authorList>
            <person name="Amaro Gonzalez C."/>
        </authorList>
    </citation>
    <scope>NUCLEOTIDE SEQUENCE</scope>
</reference>
<reference evidence="2" key="2">
    <citation type="journal article" date="2015" name="Fish Shellfish Immunol.">
        <title>Early steps in the European eel (Anguilla anguilla)-Vibrio vulnificus interaction in the gills: Role of the RtxA13 toxin.</title>
        <authorList>
            <person name="Callol A."/>
            <person name="Pajuelo D."/>
            <person name="Ebbesson L."/>
            <person name="Teles M."/>
            <person name="MacKenzie S."/>
            <person name="Amaro C."/>
        </authorList>
    </citation>
    <scope>NUCLEOTIDE SEQUENCE</scope>
</reference>
<sequence length="106" mass="12327">MVLQLLLLSVVLCEGSTIQWVNVLMTVGCRFYYFIGNFTVAHFSRDLHLNCLGKYPAVYMNGQCLNSRLAGSSKLMLDFFHRMHCRTRLCSHVYKDCQIMRLVHFT</sequence>
<feature type="chain" id="PRO_5012339277" description="Secreted protein" evidence="1">
    <location>
        <begin position="16"/>
        <end position="106"/>
    </location>
</feature>
<accession>A0A0E9R8K1</accession>
<name>A0A0E9R8K1_ANGAN</name>
<proteinExistence type="predicted"/>
<keyword evidence="1" id="KW-0732">Signal</keyword>
<organism evidence="2">
    <name type="scientific">Anguilla anguilla</name>
    <name type="common">European freshwater eel</name>
    <name type="synonym">Muraena anguilla</name>
    <dbReference type="NCBI Taxonomy" id="7936"/>
    <lineage>
        <taxon>Eukaryota</taxon>
        <taxon>Metazoa</taxon>
        <taxon>Chordata</taxon>
        <taxon>Craniata</taxon>
        <taxon>Vertebrata</taxon>
        <taxon>Euteleostomi</taxon>
        <taxon>Actinopterygii</taxon>
        <taxon>Neopterygii</taxon>
        <taxon>Teleostei</taxon>
        <taxon>Anguilliformes</taxon>
        <taxon>Anguillidae</taxon>
        <taxon>Anguilla</taxon>
    </lineage>
</organism>
<evidence type="ECO:0000256" key="1">
    <source>
        <dbReference type="SAM" id="SignalP"/>
    </source>
</evidence>
<feature type="signal peptide" evidence="1">
    <location>
        <begin position="1"/>
        <end position="15"/>
    </location>
</feature>